<feature type="region of interest" description="Disordered" evidence="1">
    <location>
        <begin position="1"/>
        <end position="130"/>
    </location>
</feature>
<feature type="compositionally biased region" description="Basic and acidic residues" evidence="1">
    <location>
        <begin position="15"/>
        <end position="32"/>
    </location>
</feature>
<feature type="compositionally biased region" description="Basic and acidic residues" evidence="1">
    <location>
        <begin position="75"/>
        <end position="87"/>
    </location>
</feature>
<sequence length="167" mass="17861">MSALKPQKSMCWKEGTAREKDFSETNAHETRGNKCPSPAVPGSLCPAPPSPVPGHAAEARRGGLSSVGPRVAGTPERRGGRGERAPEPRSGGAHGGRGGLVKISETKEKEEGKREKQQTTTDMSLPTNCVYPPPSVQDRFFTARNGSFCGSPCAVNQPIDIVQKRRR</sequence>
<evidence type="ECO:0000256" key="1">
    <source>
        <dbReference type="SAM" id="MobiDB-lite"/>
    </source>
</evidence>
<gene>
    <name evidence="2" type="ORF">PLEPLA_LOCUS9782</name>
</gene>
<evidence type="ECO:0000313" key="3">
    <source>
        <dbReference type="Proteomes" id="UP001153269"/>
    </source>
</evidence>
<name>A0A9N7YF16_PLEPL</name>
<reference evidence="2" key="1">
    <citation type="submission" date="2020-03" db="EMBL/GenBank/DDBJ databases">
        <authorList>
            <person name="Weist P."/>
        </authorList>
    </citation>
    <scope>NUCLEOTIDE SEQUENCE</scope>
</reference>
<evidence type="ECO:0000313" key="2">
    <source>
        <dbReference type="EMBL" id="CAB1421894.1"/>
    </source>
</evidence>
<dbReference type="Proteomes" id="UP001153269">
    <property type="component" value="Unassembled WGS sequence"/>
</dbReference>
<comment type="caution">
    <text evidence="2">The sequence shown here is derived from an EMBL/GenBank/DDBJ whole genome shotgun (WGS) entry which is preliminary data.</text>
</comment>
<feature type="compositionally biased region" description="Basic and acidic residues" evidence="1">
    <location>
        <begin position="104"/>
        <end position="117"/>
    </location>
</feature>
<dbReference type="EMBL" id="CADEAL010000552">
    <property type="protein sequence ID" value="CAB1421894.1"/>
    <property type="molecule type" value="Genomic_DNA"/>
</dbReference>
<organism evidence="2 3">
    <name type="scientific">Pleuronectes platessa</name>
    <name type="common">European plaice</name>
    <dbReference type="NCBI Taxonomy" id="8262"/>
    <lineage>
        <taxon>Eukaryota</taxon>
        <taxon>Metazoa</taxon>
        <taxon>Chordata</taxon>
        <taxon>Craniata</taxon>
        <taxon>Vertebrata</taxon>
        <taxon>Euteleostomi</taxon>
        <taxon>Actinopterygii</taxon>
        <taxon>Neopterygii</taxon>
        <taxon>Teleostei</taxon>
        <taxon>Neoteleostei</taxon>
        <taxon>Acanthomorphata</taxon>
        <taxon>Carangaria</taxon>
        <taxon>Pleuronectiformes</taxon>
        <taxon>Pleuronectoidei</taxon>
        <taxon>Pleuronectidae</taxon>
        <taxon>Pleuronectes</taxon>
    </lineage>
</organism>
<protein>
    <submittedName>
        <fullName evidence="2">Uncharacterized protein</fullName>
    </submittedName>
</protein>
<keyword evidence="3" id="KW-1185">Reference proteome</keyword>
<dbReference type="AlphaFoldDB" id="A0A9N7YF16"/>
<accession>A0A9N7YF16</accession>
<proteinExistence type="predicted"/>